<feature type="region of interest" description="Disordered" evidence="3">
    <location>
        <begin position="179"/>
        <end position="199"/>
    </location>
</feature>
<dbReference type="Gene3D" id="4.10.400.10">
    <property type="entry name" value="Low-density Lipoprotein Receptor"/>
    <property type="match status" value="3"/>
</dbReference>
<dbReference type="EnsemblMetazoa" id="XM_001604850">
    <property type="protein sequence ID" value="XP_001604900"/>
    <property type="gene ID" value="LOC100121297"/>
</dbReference>
<feature type="domain" description="EB" evidence="5">
    <location>
        <begin position="72"/>
        <end position="119"/>
    </location>
</feature>
<dbReference type="SMART" id="SM00192">
    <property type="entry name" value="LDLa"/>
    <property type="match status" value="4"/>
</dbReference>
<feature type="disulfide bond" evidence="2">
    <location>
        <begin position="445"/>
        <end position="463"/>
    </location>
</feature>
<dbReference type="Proteomes" id="UP000002358">
    <property type="component" value="Chromosome 3"/>
</dbReference>
<proteinExistence type="predicted"/>
<evidence type="ECO:0000256" key="4">
    <source>
        <dbReference type="SAM" id="SignalP"/>
    </source>
</evidence>
<keyword evidence="7" id="KW-1185">Reference proteome</keyword>
<dbReference type="PANTHER" id="PTHR39069:SF1">
    <property type="entry name" value="ECDYSONE-INDUCIBLE GENE E1, ISOFORM A"/>
    <property type="match status" value="1"/>
</dbReference>
<dbReference type="PROSITE" id="PS50068">
    <property type="entry name" value="LDLRA_2"/>
    <property type="match status" value="4"/>
</dbReference>
<gene>
    <name evidence="6" type="primary">100121297</name>
</gene>
<dbReference type="InterPro" id="IPR002172">
    <property type="entry name" value="LDrepeatLR_classA_rpt"/>
</dbReference>
<keyword evidence="4" id="KW-0732">Signal</keyword>
<dbReference type="SUPFAM" id="SSF57424">
    <property type="entry name" value="LDL receptor-like module"/>
    <property type="match status" value="4"/>
</dbReference>
<comment type="caution">
    <text evidence="2">Lacks conserved residue(s) required for the propagation of feature annotation.</text>
</comment>
<dbReference type="OrthoDB" id="9991628at2759"/>
<feature type="disulfide bond" evidence="2">
    <location>
        <begin position="438"/>
        <end position="450"/>
    </location>
</feature>
<dbReference type="InterPro" id="IPR023415">
    <property type="entry name" value="LDLR_class-A_CS"/>
</dbReference>
<accession>A0A7M7LM81</accession>
<evidence type="ECO:0000259" key="5">
    <source>
        <dbReference type="Pfam" id="PF01683"/>
    </source>
</evidence>
<feature type="disulfide bond" evidence="2">
    <location>
        <begin position="503"/>
        <end position="518"/>
    </location>
</feature>
<dbReference type="CDD" id="cd00112">
    <property type="entry name" value="LDLa"/>
    <property type="match status" value="4"/>
</dbReference>
<feature type="signal peptide" evidence="4">
    <location>
        <begin position="1"/>
        <end position="25"/>
    </location>
</feature>
<dbReference type="PROSITE" id="PS01209">
    <property type="entry name" value="LDLRA_1"/>
    <property type="match status" value="2"/>
</dbReference>
<evidence type="ECO:0000256" key="2">
    <source>
        <dbReference type="PROSITE-ProRule" id="PRU00124"/>
    </source>
</evidence>
<evidence type="ECO:0000313" key="7">
    <source>
        <dbReference type="Proteomes" id="UP000002358"/>
    </source>
</evidence>
<dbReference type="InterPro" id="IPR006149">
    <property type="entry name" value="EB_dom"/>
</dbReference>
<protein>
    <recommendedName>
        <fullName evidence="5">EB domain-containing protein</fullName>
    </recommendedName>
</protein>
<dbReference type="PRINTS" id="PR00261">
    <property type="entry name" value="LDLRECEPTOR"/>
</dbReference>
<evidence type="ECO:0000313" key="6">
    <source>
        <dbReference type="EnsemblMetazoa" id="XP_001604900"/>
    </source>
</evidence>
<sequence>MILRTRAASVFLLAVTLATCASSRAQEEPEDNQTLKLGDECNRDRECEASITRSQCLLGYCACQPYFAQYNATHCVESTLLGHNCLVDEQCSLRVSNSSCNDGLCKCQDGFLQYRSHTCLGPAKVGQVCYSNAHCKLWDSDAHCDFLIPDLFGRCQCTAPMRQDGEVCRRDRLVRPLLIPAPSTPQPARHSDNEVEDDAGAQQEPLVNALRSSDHSTRPTDEDDAGAQLSWLRNATMLLSTIAPTQLMPVNLVTRPSLRAELQPNELPEDDAIVIEAAVSELLQTSTSSSTATAPVKSDRHESSALTAISLGLPCSWDLECQLADRHSRCIEGLCDCALRAGNGTWCSARRTGCLPGSFQCRASGACISWFFVCDGRHDCSDGSDEECTLGSSQSRCPAQAFRCQSSAVCVSRAALCDGAKDCPNGEDEAGCNDRRKCPEGAFRCNNGQCLPAYEFCNAVVSCRDGSDEPRGACRTRNRSRVSARHCPFKCANGRCRSDAITCSGKDGCGDNSDETSCNVCKCAAVL</sequence>
<feature type="chain" id="PRO_5029445897" description="EB domain-containing protein" evidence="4">
    <location>
        <begin position="26"/>
        <end position="527"/>
    </location>
</feature>
<name>A0A7M7LM81_NASVI</name>
<keyword evidence="1 2" id="KW-1015">Disulfide bond</keyword>
<dbReference type="KEGG" id="nvi:100121297"/>
<organism evidence="6 7">
    <name type="scientific">Nasonia vitripennis</name>
    <name type="common">Parasitic wasp</name>
    <dbReference type="NCBI Taxonomy" id="7425"/>
    <lineage>
        <taxon>Eukaryota</taxon>
        <taxon>Metazoa</taxon>
        <taxon>Ecdysozoa</taxon>
        <taxon>Arthropoda</taxon>
        <taxon>Hexapoda</taxon>
        <taxon>Insecta</taxon>
        <taxon>Pterygota</taxon>
        <taxon>Neoptera</taxon>
        <taxon>Endopterygota</taxon>
        <taxon>Hymenoptera</taxon>
        <taxon>Apocrita</taxon>
        <taxon>Proctotrupomorpha</taxon>
        <taxon>Chalcidoidea</taxon>
        <taxon>Pteromalidae</taxon>
        <taxon>Pteromalinae</taxon>
        <taxon>Nasonia</taxon>
    </lineage>
</organism>
<evidence type="ECO:0000256" key="3">
    <source>
        <dbReference type="SAM" id="MobiDB-lite"/>
    </source>
</evidence>
<dbReference type="InParanoid" id="A0A7M7LM81"/>
<dbReference type="InterPro" id="IPR036055">
    <property type="entry name" value="LDL_receptor-like_sf"/>
</dbReference>
<dbReference type="Pfam" id="PF01683">
    <property type="entry name" value="EB"/>
    <property type="match status" value="1"/>
</dbReference>
<evidence type="ECO:0000256" key="1">
    <source>
        <dbReference type="ARBA" id="ARBA00023157"/>
    </source>
</evidence>
<dbReference type="OMA" id="NRRKCPE"/>
<dbReference type="PANTHER" id="PTHR39069">
    <property type="entry name" value="ECDYSONE-INDUCIBLE GENE E1, ISOFORM A"/>
    <property type="match status" value="1"/>
</dbReference>
<feature type="disulfide bond" evidence="2">
    <location>
        <begin position="417"/>
        <end position="432"/>
    </location>
</feature>
<feature type="disulfide bond" evidence="2">
    <location>
        <begin position="491"/>
        <end position="509"/>
    </location>
</feature>
<reference evidence="6" key="1">
    <citation type="submission" date="2021-01" db="UniProtKB">
        <authorList>
            <consortium name="EnsemblMetazoa"/>
        </authorList>
    </citation>
    <scope>IDENTIFICATION</scope>
</reference>
<dbReference type="Pfam" id="PF00057">
    <property type="entry name" value="Ldl_recept_a"/>
    <property type="match status" value="3"/>
</dbReference>
<dbReference type="AlphaFoldDB" id="A0A7M7LM81"/>